<dbReference type="GO" id="GO:0030245">
    <property type="term" value="P:cellulose catabolic process"/>
    <property type="evidence" value="ECO:0007669"/>
    <property type="project" value="UniProtKB-KW"/>
</dbReference>
<keyword evidence="8" id="KW-0119">Carbohydrate metabolism</keyword>
<evidence type="ECO:0000256" key="11">
    <source>
        <dbReference type="SAM" id="SignalP"/>
    </source>
</evidence>
<dbReference type="Gene3D" id="2.60.40.10">
    <property type="entry name" value="Immunoglobulins"/>
    <property type="match status" value="1"/>
</dbReference>
<feature type="signal peptide" evidence="11">
    <location>
        <begin position="1"/>
        <end position="20"/>
    </location>
</feature>
<evidence type="ECO:0000256" key="8">
    <source>
        <dbReference type="ARBA" id="ARBA00023277"/>
    </source>
</evidence>
<dbReference type="FunFam" id="3.20.20.300:FF:000002">
    <property type="entry name" value="Probable beta-glucosidase"/>
    <property type="match status" value="1"/>
</dbReference>
<dbReference type="STRING" id="436010.A0A166R6G9"/>
<organism evidence="13 14">
    <name type="scientific">Athelia psychrophila</name>
    <dbReference type="NCBI Taxonomy" id="1759441"/>
    <lineage>
        <taxon>Eukaryota</taxon>
        <taxon>Fungi</taxon>
        <taxon>Dikarya</taxon>
        <taxon>Basidiomycota</taxon>
        <taxon>Agaricomycotina</taxon>
        <taxon>Agaricomycetes</taxon>
        <taxon>Agaricomycetidae</taxon>
        <taxon>Atheliales</taxon>
        <taxon>Atheliaceae</taxon>
        <taxon>Athelia</taxon>
    </lineage>
</organism>
<dbReference type="EC" id="3.2.1.21" evidence="4"/>
<dbReference type="Pfam" id="PF14310">
    <property type="entry name" value="Fn3-like"/>
    <property type="match status" value="1"/>
</dbReference>
<dbReference type="GO" id="GO:0008422">
    <property type="term" value="F:beta-glucosidase activity"/>
    <property type="evidence" value="ECO:0007669"/>
    <property type="project" value="UniProtKB-EC"/>
</dbReference>
<dbReference type="Proteomes" id="UP000076532">
    <property type="component" value="Unassembled WGS sequence"/>
</dbReference>
<evidence type="ECO:0000256" key="5">
    <source>
        <dbReference type="ARBA" id="ARBA00022801"/>
    </source>
</evidence>
<dbReference type="SMART" id="SM01217">
    <property type="entry name" value="Fn3_like"/>
    <property type="match status" value="1"/>
</dbReference>
<comment type="similarity">
    <text evidence="3">Belongs to the glycosyl hydrolase 3 family.</text>
</comment>
<dbReference type="OrthoDB" id="416222at2759"/>
<evidence type="ECO:0000313" key="13">
    <source>
        <dbReference type="EMBL" id="KZP27956.1"/>
    </source>
</evidence>
<gene>
    <name evidence="13" type="ORF">FIBSPDRAFT_927913</name>
</gene>
<dbReference type="SUPFAM" id="SSF52279">
    <property type="entry name" value="Beta-D-glucan exohydrolase, C-terminal domain"/>
    <property type="match status" value="1"/>
</dbReference>
<dbReference type="Pfam" id="PF01915">
    <property type="entry name" value="Glyco_hydro_3_C"/>
    <property type="match status" value="1"/>
</dbReference>
<keyword evidence="9" id="KW-0326">Glycosidase</keyword>
<dbReference type="SUPFAM" id="SSF51445">
    <property type="entry name" value="(Trans)glycosidases"/>
    <property type="match status" value="1"/>
</dbReference>
<dbReference type="PANTHER" id="PTHR42715:SF2">
    <property type="entry name" value="BETA-GLUCOSIDASE F-RELATED"/>
    <property type="match status" value="1"/>
</dbReference>
<comment type="pathway">
    <text evidence="2">Glycan metabolism; cellulose degradation.</text>
</comment>
<accession>A0A166R6G9</accession>
<evidence type="ECO:0000256" key="10">
    <source>
        <dbReference type="ARBA" id="ARBA00023326"/>
    </source>
</evidence>
<protein>
    <recommendedName>
        <fullName evidence="4">beta-glucosidase</fullName>
        <ecNumber evidence="4">3.2.1.21</ecNumber>
    </recommendedName>
</protein>
<evidence type="ECO:0000256" key="2">
    <source>
        <dbReference type="ARBA" id="ARBA00004987"/>
    </source>
</evidence>
<evidence type="ECO:0000259" key="12">
    <source>
        <dbReference type="SMART" id="SM01217"/>
    </source>
</evidence>
<dbReference type="InterPro" id="IPR026891">
    <property type="entry name" value="Fn3-like"/>
</dbReference>
<keyword evidence="6" id="KW-0136">Cellulose degradation</keyword>
<feature type="chain" id="PRO_5007878992" description="beta-glucosidase" evidence="11">
    <location>
        <begin position="21"/>
        <end position="843"/>
    </location>
</feature>
<evidence type="ECO:0000256" key="9">
    <source>
        <dbReference type="ARBA" id="ARBA00023295"/>
    </source>
</evidence>
<sequence length="843" mass="90565">MVRLALLLFTTVTLATASQAQSPYSFSESLDLTGANVNNLEPSPSSTQPSTETGQLIPGISSYLFSPFPTPTQSPEAGAFVPADPTNPPPVHSDPAVLPDFEAAWAAAYKKATAKMSNFTLAEKVSTVTGAGWQIGRCVGNIPPIEPADGRGWSGLCLEDSPLGVRYADFATVFPAGINAATTWNRKLIRARGLAMGHEHYAKGVHVALGPMMNMGRVAEGGRNWEGFGADPFLSGEAAYETILGMQGGGVQACAKHFINNEQEHARTSSSSDVDDRTQHEIYLHPFLRSVMAGVASVMCSYNLVNDTYACENDKMLNDLLKRELGFQGYVMSDWAATMSTISADQGLDMTMPGDITLGSGGSYFGGNLTDYVNNGTIAASRLDDMATRTLAGWYYLNQDNATHPYPATNFNAFEPDDETTNEHIDVQRDHDKLVREIGAASTVLLKNVNGTLPLRKPRSLVIVGNDAGPGIAGPNQFTDQGGSDGTLAIGWGSGTANFTYLITPYEAIQARARKDRTSVSWLFDNFNLALAGNMAVQKSAALVFINSDSGEGYITVDGNKGDRKNLTVWHGGDNLVLAVAAQNNNTIVVVHSVGPLILENWVNHPNVTAVLWAGLPGPETGNAITDILYGIWNPSGRLPYTIAQNASDYPAHLVLGGNPGDILKIDYSEGLLIDYRWFDSKNIAPRYEFGFGLSYTTFNYSGLEIRKLNRTSADPSLAANWESGGSTPIDEGSSTALWLHEPAFHVTFVIENVGCVYGGDIPQLYVNFPQSAGEPPSVLKGFTNVELAPSDKAEVTIPLSRYDLSIWNVVDQGWQKPNGTIQVMVGASSRDGRLSGVIVEHV</sequence>
<evidence type="ECO:0000313" key="14">
    <source>
        <dbReference type="Proteomes" id="UP000076532"/>
    </source>
</evidence>
<dbReference type="AlphaFoldDB" id="A0A166R6G9"/>
<name>A0A166R6G9_9AGAM</name>
<reference evidence="13 14" key="1">
    <citation type="journal article" date="2016" name="Mol. Biol. Evol.">
        <title>Comparative Genomics of Early-Diverging Mushroom-Forming Fungi Provides Insights into the Origins of Lignocellulose Decay Capabilities.</title>
        <authorList>
            <person name="Nagy L.G."/>
            <person name="Riley R."/>
            <person name="Tritt A."/>
            <person name="Adam C."/>
            <person name="Daum C."/>
            <person name="Floudas D."/>
            <person name="Sun H."/>
            <person name="Yadav J.S."/>
            <person name="Pangilinan J."/>
            <person name="Larsson K.H."/>
            <person name="Matsuura K."/>
            <person name="Barry K."/>
            <person name="Labutti K."/>
            <person name="Kuo R."/>
            <person name="Ohm R.A."/>
            <person name="Bhattacharya S.S."/>
            <person name="Shirouzu T."/>
            <person name="Yoshinaga Y."/>
            <person name="Martin F.M."/>
            <person name="Grigoriev I.V."/>
            <person name="Hibbett D.S."/>
        </authorList>
    </citation>
    <scope>NUCLEOTIDE SEQUENCE [LARGE SCALE GENOMIC DNA]</scope>
    <source>
        <strain evidence="13 14">CBS 109695</strain>
    </source>
</reference>
<comment type="catalytic activity">
    <reaction evidence="1">
        <text>Hydrolysis of terminal, non-reducing beta-D-glucosyl residues with release of beta-D-glucose.</text>
        <dbReference type="EC" id="3.2.1.21"/>
    </reaction>
</comment>
<dbReference type="EMBL" id="KV417506">
    <property type="protein sequence ID" value="KZP27956.1"/>
    <property type="molecule type" value="Genomic_DNA"/>
</dbReference>
<evidence type="ECO:0000256" key="7">
    <source>
        <dbReference type="ARBA" id="ARBA00023180"/>
    </source>
</evidence>
<dbReference type="PRINTS" id="PR00133">
    <property type="entry name" value="GLHYDRLASE3"/>
</dbReference>
<dbReference type="Gene3D" id="3.40.50.1700">
    <property type="entry name" value="Glycoside hydrolase family 3 C-terminal domain"/>
    <property type="match status" value="1"/>
</dbReference>
<dbReference type="InterPro" id="IPR002772">
    <property type="entry name" value="Glyco_hydro_3_C"/>
</dbReference>
<evidence type="ECO:0000256" key="6">
    <source>
        <dbReference type="ARBA" id="ARBA00023001"/>
    </source>
</evidence>
<dbReference type="FunFam" id="3.40.50.1700:FF:000003">
    <property type="entry name" value="Probable beta-glucosidase"/>
    <property type="match status" value="1"/>
</dbReference>
<keyword evidence="10" id="KW-0624">Polysaccharide degradation</keyword>
<dbReference type="InterPro" id="IPR036962">
    <property type="entry name" value="Glyco_hydro_3_N_sf"/>
</dbReference>
<keyword evidence="14" id="KW-1185">Reference proteome</keyword>
<feature type="domain" description="Fibronectin type III-like" evidence="12">
    <location>
        <begin position="761"/>
        <end position="830"/>
    </location>
</feature>
<dbReference type="PANTHER" id="PTHR42715">
    <property type="entry name" value="BETA-GLUCOSIDASE"/>
    <property type="match status" value="1"/>
</dbReference>
<evidence type="ECO:0000256" key="1">
    <source>
        <dbReference type="ARBA" id="ARBA00000448"/>
    </source>
</evidence>
<proteinExistence type="inferred from homology"/>
<keyword evidence="11" id="KW-0732">Signal</keyword>
<dbReference type="InterPro" id="IPR013783">
    <property type="entry name" value="Ig-like_fold"/>
</dbReference>
<dbReference type="InterPro" id="IPR001764">
    <property type="entry name" value="Glyco_hydro_3_N"/>
</dbReference>
<evidence type="ECO:0000256" key="4">
    <source>
        <dbReference type="ARBA" id="ARBA00012744"/>
    </source>
</evidence>
<dbReference type="InterPro" id="IPR036881">
    <property type="entry name" value="Glyco_hydro_3_C_sf"/>
</dbReference>
<dbReference type="InterPro" id="IPR017853">
    <property type="entry name" value="GH"/>
</dbReference>
<dbReference type="Pfam" id="PF00933">
    <property type="entry name" value="Glyco_hydro_3"/>
    <property type="match status" value="1"/>
</dbReference>
<evidence type="ECO:0000256" key="3">
    <source>
        <dbReference type="ARBA" id="ARBA00005336"/>
    </source>
</evidence>
<dbReference type="Gene3D" id="3.20.20.300">
    <property type="entry name" value="Glycoside hydrolase, family 3, N-terminal domain"/>
    <property type="match status" value="1"/>
</dbReference>
<keyword evidence="5 13" id="KW-0378">Hydrolase</keyword>
<dbReference type="InterPro" id="IPR050288">
    <property type="entry name" value="Cellulose_deg_GH3"/>
</dbReference>
<keyword evidence="7" id="KW-0325">Glycoprotein</keyword>